<reference evidence="1" key="1">
    <citation type="journal article" date="2015" name="Front. Microbiol.">
        <title>Combining genomic sequencing methods to explore viral diversity and reveal potential virus-host interactions.</title>
        <authorList>
            <person name="Chow C.E."/>
            <person name="Winget D.M."/>
            <person name="White R.A.III."/>
            <person name="Hallam S.J."/>
            <person name="Suttle C.A."/>
        </authorList>
    </citation>
    <scope>NUCLEOTIDE SEQUENCE</scope>
    <source>
        <strain evidence="1">Anoxic3_5</strain>
    </source>
</reference>
<evidence type="ECO:0000313" key="1">
    <source>
        <dbReference type="EMBL" id="AKH46262.1"/>
    </source>
</evidence>
<organism evidence="1">
    <name type="scientific">uncultured marine virus</name>
    <dbReference type="NCBI Taxonomy" id="186617"/>
    <lineage>
        <taxon>Viruses</taxon>
        <taxon>environmental samples</taxon>
    </lineage>
</organism>
<dbReference type="EMBL" id="KR029580">
    <property type="protein sequence ID" value="AKH46262.1"/>
    <property type="molecule type" value="Genomic_DNA"/>
</dbReference>
<proteinExistence type="predicted"/>
<reference evidence="1" key="2">
    <citation type="submission" date="2015-03" db="EMBL/GenBank/DDBJ databases">
        <authorList>
            <person name="Chow C.-E.T."/>
            <person name="Winget D.M."/>
            <person name="White R.A.III."/>
            <person name="Hallam S.J."/>
            <person name="Suttle C.A."/>
        </authorList>
    </citation>
    <scope>NUCLEOTIDE SEQUENCE</scope>
    <source>
        <strain evidence="1">Anoxic3_5</strain>
    </source>
</reference>
<protein>
    <submittedName>
        <fullName evidence="1">Uncharacterized protein</fullName>
    </submittedName>
</protein>
<accession>A0A0F7L460</accession>
<name>A0A0F7L460_9VIRU</name>
<sequence length="312" mass="33058">MTLSVFQSSVVNNSGDVQGGAEIEVVNEANGLPANLYSTRAGAATTNPMFADADGFFRFYTEAGEYRITATSGPFSKTFRYVRVGDSGGKDASRVARGGDFMTYGGAANAITLTSVNTLPSSNIQAGDKFRFKATTTNTGTTTISVDGGPTITCKTPTGANLPAGFIRTDVITECEYDGVDFVVSRKVESGSNANGEWTRWEDGTQICKVSDQLQGGTSSFVISYPIEFYITSSNRRVASREIVNSIDFGNTIYDGTGDAALSVGSHGGTIIYETSNTISPFNDRVSVALSGLQSATSRYSDYSATATGKWY</sequence>